<dbReference type="InterPro" id="IPR050300">
    <property type="entry name" value="GDXG_lipolytic_enzyme"/>
</dbReference>
<dbReference type="SUPFAM" id="SSF53474">
    <property type="entry name" value="alpha/beta-Hydrolases"/>
    <property type="match status" value="1"/>
</dbReference>
<evidence type="ECO:0000259" key="2">
    <source>
        <dbReference type="Pfam" id="PF07859"/>
    </source>
</evidence>
<dbReference type="Pfam" id="PF07859">
    <property type="entry name" value="Abhydrolase_3"/>
    <property type="match status" value="1"/>
</dbReference>
<evidence type="ECO:0000256" key="1">
    <source>
        <dbReference type="ARBA" id="ARBA00022801"/>
    </source>
</evidence>
<protein>
    <submittedName>
        <fullName evidence="3">Alpha beta-hydrolase</fullName>
    </submittedName>
</protein>
<dbReference type="InterPro" id="IPR029058">
    <property type="entry name" value="AB_hydrolase_fold"/>
</dbReference>
<evidence type="ECO:0000313" key="3">
    <source>
        <dbReference type="EMBL" id="CDI53246.1"/>
    </source>
</evidence>
<keyword evidence="1 3" id="KW-0378">Hydrolase</keyword>
<name>A0A077R2X3_9BASI</name>
<dbReference type="InterPro" id="IPR013094">
    <property type="entry name" value="AB_hydrolase_3"/>
</dbReference>
<dbReference type="AlphaFoldDB" id="A0A077R2X3"/>
<dbReference type="EMBL" id="HG529572">
    <property type="protein sequence ID" value="CDI53246.1"/>
    <property type="molecule type" value="Genomic_DNA"/>
</dbReference>
<dbReference type="Gene3D" id="3.40.50.1820">
    <property type="entry name" value="alpha/beta hydrolase"/>
    <property type="match status" value="1"/>
</dbReference>
<dbReference type="PANTHER" id="PTHR48081">
    <property type="entry name" value="AB HYDROLASE SUPERFAMILY PROTEIN C4A8.06C"/>
    <property type="match status" value="1"/>
</dbReference>
<organism evidence="3">
    <name type="scientific">Melanopsichium pennsylvanicum 4</name>
    <dbReference type="NCBI Taxonomy" id="1398559"/>
    <lineage>
        <taxon>Eukaryota</taxon>
        <taxon>Fungi</taxon>
        <taxon>Dikarya</taxon>
        <taxon>Basidiomycota</taxon>
        <taxon>Ustilaginomycotina</taxon>
        <taxon>Ustilaginomycetes</taxon>
        <taxon>Ustilaginales</taxon>
        <taxon>Ustilaginaceae</taxon>
        <taxon>Melanopsichium</taxon>
    </lineage>
</organism>
<reference evidence="3" key="1">
    <citation type="journal article" date="2014" name="Genome Biol. Evol.">
        <title>Gene Loss Rather Than Gene Gain Is Associated with a Host Jump from Monocots to Dicots in the Smut Fungus Melanopsichium pennsylvanicum.</title>
        <authorList>
            <person name="Sharma R."/>
            <person name="Mishra B."/>
            <person name="Runge F."/>
            <person name="Thines M."/>
        </authorList>
    </citation>
    <scope>NUCLEOTIDE SEQUENCE</scope>
    <source>
        <strain evidence="3">4</strain>
    </source>
</reference>
<sequence>MRTLTFEFAKRQVPILLDLCLPDSPSSSPLPIFIWWHGGGLIQGSRQAMAPHLKRAVDKYNIAVVSTDYRLAPQVRVPDIQRDMVDCFNYVIHKLPSAVAEKGEKAKLDTNNIVLSGSSAGGWQCLMVGLGMCEGLSGEDLEKRVKGIAAIYPITTMNHKFFLEKQIPFGGMLKDDPDSFAEFRDPNADVTANTANVEHRRKFYMHAQQDALFPSLLFSRQQRDEGWLQKTDVVTFLRSSSEDQRKAFPPIYIVHGEKDTAVDVDHARRLEKALKEVGTSVFYDEVPGRDHLWDQLEPEENLEALWDFTIKKLHA</sequence>
<accession>A0A077R2X3</accession>
<dbReference type="PANTHER" id="PTHR48081:SF3">
    <property type="entry name" value="ALPHA_BETA HYDROLASE FOLD-3 DOMAIN-CONTAINING PROTEIN"/>
    <property type="match status" value="1"/>
</dbReference>
<dbReference type="GO" id="GO:0016787">
    <property type="term" value="F:hydrolase activity"/>
    <property type="evidence" value="ECO:0007669"/>
    <property type="project" value="UniProtKB-KW"/>
</dbReference>
<proteinExistence type="predicted"/>
<feature type="domain" description="Alpha/beta hydrolase fold-3" evidence="2">
    <location>
        <begin position="34"/>
        <end position="293"/>
    </location>
</feature>